<evidence type="ECO:0000313" key="3">
    <source>
        <dbReference type="EMBL" id="CAA0114682.1"/>
    </source>
</evidence>
<feature type="domain" description="NTP pyrophosphohydrolase MazG-like" evidence="1">
    <location>
        <begin position="175"/>
        <end position="234"/>
    </location>
</feature>
<evidence type="ECO:0000259" key="1">
    <source>
        <dbReference type="Pfam" id="PF03819"/>
    </source>
</evidence>
<dbReference type="Pfam" id="PF03819">
    <property type="entry name" value="MazG"/>
    <property type="match status" value="2"/>
</dbReference>
<dbReference type="GO" id="GO:0046081">
    <property type="term" value="P:dUTP catabolic process"/>
    <property type="evidence" value="ECO:0007669"/>
    <property type="project" value="TreeGrafter"/>
</dbReference>
<dbReference type="GO" id="GO:0046061">
    <property type="term" value="P:dATP catabolic process"/>
    <property type="evidence" value="ECO:0007669"/>
    <property type="project" value="TreeGrafter"/>
</dbReference>
<dbReference type="Gene3D" id="1.10.287.1080">
    <property type="entry name" value="MazG-like"/>
    <property type="match status" value="2"/>
</dbReference>
<dbReference type="EC" id="3.6.1.8" evidence="3"/>
<evidence type="ECO:0000313" key="2">
    <source>
        <dbReference type="EMBL" id="CAA0087368.1"/>
    </source>
</evidence>
<keyword evidence="3" id="KW-0378">Hydrolase</keyword>
<dbReference type="InterPro" id="IPR048011">
    <property type="entry name" value="NTP-PPase_MazG-like_C"/>
</dbReference>
<dbReference type="CDD" id="cd11528">
    <property type="entry name" value="NTP-PPase_MazG_Nterm"/>
    <property type="match status" value="1"/>
</dbReference>
<gene>
    <name evidence="3" type="primary">mazG</name>
    <name evidence="2" type="ORF">IHBHHGIJ_01291</name>
    <name evidence="3" type="ORF">KFEGEMFD_03031</name>
</gene>
<evidence type="ECO:0000313" key="4">
    <source>
        <dbReference type="Proteomes" id="UP000435877"/>
    </source>
</evidence>
<dbReference type="InterPro" id="IPR011551">
    <property type="entry name" value="NTP_PyrPHydrolase_MazG"/>
</dbReference>
<dbReference type="GO" id="GO:0046047">
    <property type="term" value="P:TTP catabolic process"/>
    <property type="evidence" value="ECO:0007669"/>
    <property type="project" value="TreeGrafter"/>
</dbReference>
<name>A0A5S9QAU3_9GAMM</name>
<dbReference type="InterPro" id="IPR004518">
    <property type="entry name" value="MazG-like_dom"/>
</dbReference>
<dbReference type="SUPFAM" id="SSF101386">
    <property type="entry name" value="all-alpha NTP pyrophosphatases"/>
    <property type="match status" value="2"/>
</dbReference>
<dbReference type="EMBL" id="CACSIM010000005">
    <property type="protein sequence ID" value="CAA0114682.1"/>
    <property type="molecule type" value="Genomic_DNA"/>
</dbReference>
<dbReference type="AlphaFoldDB" id="A0A5S9QAU3"/>
<accession>A0A5S9QAU3</accession>
<protein>
    <submittedName>
        <fullName evidence="3">Nucleoside triphosphate pyrophosphohydrolase</fullName>
        <ecNumber evidence="3">3.6.1.8</ecNumber>
    </submittedName>
</protein>
<dbReference type="GO" id="GO:0046052">
    <property type="term" value="P:UTP catabolic process"/>
    <property type="evidence" value="ECO:0007669"/>
    <property type="project" value="TreeGrafter"/>
</dbReference>
<proteinExistence type="predicted"/>
<dbReference type="GO" id="GO:0047693">
    <property type="term" value="F:ATP diphosphatase activity"/>
    <property type="evidence" value="ECO:0007669"/>
    <property type="project" value="UniProtKB-EC"/>
</dbReference>
<dbReference type="FunFam" id="1.10.287.1080:FF:000001">
    <property type="entry name" value="Nucleoside triphosphate pyrophosphohydrolase"/>
    <property type="match status" value="1"/>
</dbReference>
<organism evidence="3 5">
    <name type="scientific">Zhongshania aliphaticivorans</name>
    <dbReference type="NCBI Taxonomy" id="1470434"/>
    <lineage>
        <taxon>Bacteria</taxon>
        <taxon>Pseudomonadati</taxon>
        <taxon>Pseudomonadota</taxon>
        <taxon>Gammaproteobacteria</taxon>
        <taxon>Cellvibrionales</taxon>
        <taxon>Spongiibacteraceae</taxon>
        <taxon>Zhongshania</taxon>
    </lineage>
</organism>
<dbReference type="InterPro" id="IPR048015">
    <property type="entry name" value="NTP-PPase_MazG-like_N"/>
</dbReference>
<dbReference type="NCBIfam" id="TIGR00444">
    <property type="entry name" value="mazG"/>
    <property type="match status" value="1"/>
</dbReference>
<sequence length="269" mass="30804">MGYSITDLQYLMSRLRDPETGCPWDLKQTPKSVIPYTLEEVYELVDAIEQDDPAQVRQELGDVLFQVIFYSQLASEQDTFRFSDVVNDIVEKLVRRHPHVFPDGTLESRRDVTAPDEADIKARWEDIKKKERAQKSQYSVLDDIPLALPALTRATKLQKRAAGMGFDWTELKEVVCALREELLELEEAIHTGERTSIADEMGDVLFSAVNLSRHLGLDAETTARHACAKFERRFKFVEQRCTDMNVSEKSEDATRQMALFWNEAKATGL</sequence>
<dbReference type="GO" id="GO:0046076">
    <property type="term" value="P:dTTP catabolic process"/>
    <property type="evidence" value="ECO:0007669"/>
    <property type="project" value="TreeGrafter"/>
</dbReference>
<dbReference type="PANTHER" id="PTHR30522">
    <property type="entry name" value="NUCLEOSIDE TRIPHOSPHATE PYROPHOSPHOHYDROLASE"/>
    <property type="match status" value="1"/>
</dbReference>
<dbReference type="CDD" id="cd11529">
    <property type="entry name" value="NTP-PPase_MazG_Cterm"/>
    <property type="match status" value="1"/>
</dbReference>
<dbReference type="Proteomes" id="UP000439591">
    <property type="component" value="Unassembled WGS sequence"/>
</dbReference>
<dbReference type="PANTHER" id="PTHR30522:SF0">
    <property type="entry name" value="NUCLEOSIDE TRIPHOSPHATE PYROPHOSPHOHYDROLASE"/>
    <property type="match status" value="1"/>
</dbReference>
<reference evidence="4 5" key="1">
    <citation type="submission" date="2019-11" db="EMBL/GenBank/DDBJ databases">
        <authorList>
            <person name="Holert J."/>
        </authorList>
    </citation>
    <scope>NUCLEOTIDE SEQUENCE [LARGE SCALE GENOMIC DNA]</scope>
    <source>
        <strain evidence="3">BC3_2A</strain>
        <strain evidence="2">SB11_1A</strain>
    </source>
</reference>
<dbReference type="GO" id="GO:0006203">
    <property type="term" value="P:dGTP catabolic process"/>
    <property type="evidence" value="ECO:0007669"/>
    <property type="project" value="TreeGrafter"/>
</dbReference>
<feature type="domain" description="NTP pyrophosphohydrolase MazG-like" evidence="1">
    <location>
        <begin position="28"/>
        <end position="101"/>
    </location>
</feature>
<dbReference type="OrthoDB" id="9808939at2"/>
<dbReference type="EMBL" id="CACSIK010000001">
    <property type="protein sequence ID" value="CAA0087368.1"/>
    <property type="molecule type" value="Genomic_DNA"/>
</dbReference>
<keyword evidence="4" id="KW-1185">Reference proteome</keyword>
<dbReference type="GO" id="GO:0006950">
    <property type="term" value="P:response to stress"/>
    <property type="evidence" value="ECO:0007669"/>
    <property type="project" value="UniProtKB-ARBA"/>
</dbReference>
<evidence type="ECO:0000313" key="5">
    <source>
        <dbReference type="Proteomes" id="UP000439591"/>
    </source>
</evidence>
<dbReference type="Proteomes" id="UP000435877">
    <property type="component" value="Unassembled WGS sequence"/>
</dbReference>
<dbReference type="NCBIfam" id="NF007113">
    <property type="entry name" value="PRK09562.1"/>
    <property type="match status" value="1"/>
</dbReference>